<accession>A0AAI9MRF1</accession>
<organism evidence="1">
    <name type="scientific">Morganella morganii</name>
    <name type="common">Proteus morganii</name>
    <dbReference type="NCBI Taxonomy" id="582"/>
    <lineage>
        <taxon>Bacteria</taxon>
        <taxon>Pseudomonadati</taxon>
        <taxon>Pseudomonadota</taxon>
        <taxon>Gammaproteobacteria</taxon>
        <taxon>Enterobacterales</taxon>
        <taxon>Morganellaceae</taxon>
        <taxon>Morganella</taxon>
    </lineage>
</organism>
<gene>
    <name evidence="1" type="ORF">PN925_000851</name>
</gene>
<dbReference type="Gene3D" id="1.10.4120.20">
    <property type="match status" value="1"/>
</dbReference>
<dbReference type="AlphaFoldDB" id="A0AAI9MRF1"/>
<reference evidence="1" key="1">
    <citation type="submission" date="2024-02" db="EMBL/GenBank/DDBJ databases">
        <authorList>
            <consortium name="Clinical and Environmental Microbiology Branch: Whole genome sequencing antimicrobial resistance pathogens in the healthcare setting"/>
        </authorList>
    </citation>
    <scope>NUCLEOTIDE SEQUENCE</scope>
    <source>
        <strain evidence="1">2023KU-00017</strain>
    </source>
</reference>
<proteinExistence type="predicted"/>
<sequence>MNLISITSKQQKITPEEKHLNRMSKLPFMNTLLERVSHIKNTDIEFEGKYIKITADIGKLSTDLLSYQYKTELNGLKRENNSTKETGKNTRNELNKRVEKWYSEERITTPAAIIFREIDKICAEKKITLSGTEKEEILDIVNKNHINIKELEKKASVSSMLSPLKSDKDLERKINVPKIKKNLITDMKKEVPEQFRTLVDTFHKNDAAPQKEELLTPVESLIFNDIPLVREIAGKMASDVYGGLIEKIYNILFRNTETEKHLDFDAIKAEARTQTENIIKDKKIPQRKEISVEDTVRQKFESKVNVTSQSRENDLEALFEILNENQSKSNIFGQRATLSHSVLSTSSNKIQNQDIDSIMDILSSPAFTDRNDDQRSSLGNKKA</sequence>
<dbReference type="RefSeq" id="WP_368898963.1">
    <property type="nucleotide sequence ID" value="NZ_CAXOOS010000003.1"/>
</dbReference>
<dbReference type="EMBL" id="ABKJEP030000005">
    <property type="protein sequence ID" value="EMO9455516.1"/>
    <property type="molecule type" value="Genomic_DNA"/>
</dbReference>
<comment type="caution">
    <text evidence="1">The sequence shown here is derived from an EMBL/GenBank/DDBJ whole genome shotgun (WGS) entry which is preliminary data.</text>
</comment>
<name>A0AAI9MRF1_MORMO</name>
<protein>
    <submittedName>
        <fullName evidence="1">Uncharacterized protein</fullName>
    </submittedName>
</protein>
<evidence type="ECO:0000313" key="1">
    <source>
        <dbReference type="EMBL" id="EMO9455516.1"/>
    </source>
</evidence>